<proteinExistence type="predicted"/>
<protein>
    <recommendedName>
        <fullName evidence="3">Lipoprotein</fullName>
    </recommendedName>
</protein>
<dbReference type="AlphaFoldDB" id="A0AAV5P0V8"/>
<accession>A0AAV5P0V8</accession>
<evidence type="ECO:0000313" key="2">
    <source>
        <dbReference type="Proteomes" id="UP001165168"/>
    </source>
</evidence>
<name>A0AAV5P0V8_CELCE</name>
<organism evidence="1 2">
    <name type="scientific">Cellulosimicrobium cellulans</name>
    <name type="common">Arthrobacter luteus</name>
    <dbReference type="NCBI Taxonomy" id="1710"/>
    <lineage>
        <taxon>Bacteria</taxon>
        <taxon>Bacillati</taxon>
        <taxon>Actinomycetota</taxon>
        <taxon>Actinomycetes</taxon>
        <taxon>Micrococcales</taxon>
        <taxon>Promicromonosporaceae</taxon>
        <taxon>Cellulosimicrobium</taxon>
    </lineage>
</organism>
<dbReference type="Proteomes" id="UP001165168">
    <property type="component" value="Unassembled WGS sequence"/>
</dbReference>
<evidence type="ECO:0008006" key="3">
    <source>
        <dbReference type="Google" id="ProtNLM"/>
    </source>
</evidence>
<comment type="caution">
    <text evidence="1">The sequence shown here is derived from an EMBL/GenBank/DDBJ whole genome shotgun (WGS) entry which is preliminary data.</text>
</comment>
<reference evidence="1" key="1">
    <citation type="submission" date="2023-03" db="EMBL/GenBank/DDBJ databases">
        <title>Cellulosimicrobium cellulans NBRC 103059.</title>
        <authorList>
            <person name="Ichikawa N."/>
            <person name="Sato H."/>
            <person name="Tonouchi N."/>
        </authorList>
    </citation>
    <scope>NUCLEOTIDE SEQUENCE</scope>
    <source>
        <strain evidence="1">NBRC 103059</strain>
    </source>
</reference>
<sequence>MAPRRPAAVTASCLGRGQVARRALCGLAVVVAVASGCALGTGEPTAYCQPDDPLVTPQRVAPGDDLHVEVAGSSSSAGCERELPARARYEVLITVSGSADDPATGRYSVPLGVLEPDDEGDAVGTFPVPDDVPTGEAEVSVSLRHAPTVCEVDPTIGCAAPPSALVDVAP</sequence>
<gene>
    <name evidence="1" type="ORF">Ccel01_00260</name>
</gene>
<evidence type="ECO:0000313" key="1">
    <source>
        <dbReference type="EMBL" id="GLY55424.1"/>
    </source>
</evidence>
<dbReference type="RefSeq" id="WP_085386910.1">
    <property type="nucleotide sequence ID" value="NZ_BSTG01000001.1"/>
</dbReference>
<dbReference type="EMBL" id="BSTG01000001">
    <property type="protein sequence ID" value="GLY55424.1"/>
    <property type="molecule type" value="Genomic_DNA"/>
</dbReference>